<dbReference type="Proteomes" id="UP001479933">
    <property type="component" value="Chromosome"/>
</dbReference>
<name>A0ABZ2U6W6_9ACTN</name>
<dbReference type="InterPro" id="IPR044855">
    <property type="entry name" value="CoA-Trfase_III_dom3_sf"/>
</dbReference>
<keyword evidence="4" id="KW-1185">Reference proteome</keyword>
<evidence type="ECO:0000256" key="2">
    <source>
        <dbReference type="ARBA" id="ARBA00022679"/>
    </source>
</evidence>
<proteinExistence type="inferred from homology"/>
<dbReference type="Pfam" id="PF02515">
    <property type="entry name" value="CoA_transf_3"/>
    <property type="match status" value="2"/>
</dbReference>
<dbReference type="InterPro" id="IPR050509">
    <property type="entry name" value="CoA-transferase_III"/>
</dbReference>
<protein>
    <submittedName>
        <fullName evidence="3">CoA transferase</fullName>
    </submittedName>
</protein>
<dbReference type="PANTHER" id="PTHR48228">
    <property type="entry name" value="SUCCINYL-COA--D-CITRAMALATE COA-TRANSFERASE"/>
    <property type="match status" value="1"/>
</dbReference>
<reference evidence="3 4" key="1">
    <citation type="journal article" date="2023" name="Virus Evol.">
        <title>Computational host range prediction-The good, the bad, and the ugly.</title>
        <authorList>
            <person name="Howell A.A."/>
            <person name="Versoza C.J."/>
            <person name="Pfeifer S.P."/>
        </authorList>
    </citation>
    <scope>NUCLEOTIDE SEQUENCE [LARGE SCALE GENOMIC DNA]</scope>
    <source>
        <strain evidence="3 4">1610/1b</strain>
    </source>
</reference>
<evidence type="ECO:0000313" key="4">
    <source>
        <dbReference type="Proteomes" id="UP001479933"/>
    </source>
</evidence>
<sequence>MTLASDVKVRQAPRSAPNDVDWLKGTRVLTIGDSTVASVAARVLRQLGADVVRGEDARQASAYDVVLVDRVTRRTGLNGVDTAADDYLRNVAEANTAVWVSVSAYGLTTDRRDAVASEFSLLAAGGILGHSRIGDEWAPTVPVGSIGLKLVGYVAAVSALHALHVRRAGGGPLHVDLSAQQAVVATGLSLEMAHALSDCPDEGGSARYGAPSGFFDCLDGRIYVLVLEQHQWWAFQGALQPRLDEVATLSEARDNADFVNAQLAEWAATRTAEECEQILQGQGVPCTVVNTLTSLEERTRRGGRELDLTSPTAPPLPAALTVEDGAPDSASAAVALSDLRVLDAGNVLAVPLGAAWLGAMGAQVIKLEDPDRLDIYRRRGPFAQGVEGLNRSAYFNQLNFNKTTLDLPRIDGKPALDYTGFDVVMKNVTPRRAKSIGIDTDSVFAGTGSQVLAISSSGFGGTGPFAGYRAYGHNIHAFSGMVAATRDAKGEMGDMGTPWADPLTSVCVAAWTLAWALTDSRPTHVGVDISMAELTAAQLADLKDLDADEIYRAREVGGDFFFRNGAQLMAVSLSTEDEVRDFESIVGRELPQLTVLGELVDLGGAVDPVLDQRLLAAGIAASVVYTAHDLAADPYLQGTGLFQTVESAALGRHRLTGLPWQFVGTDRFGLSAAPERADV</sequence>
<dbReference type="Gene3D" id="3.30.1540.10">
    <property type="entry name" value="formyl-coa transferase, domain 3"/>
    <property type="match status" value="1"/>
</dbReference>
<evidence type="ECO:0000313" key="3">
    <source>
        <dbReference type="EMBL" id="WYY09317.1"/>
    </source>
</evidence>
<dbReference type="InterPro" id="IPR023606">
    <property type="entry name" value="CoA-Trfase_III_dom_1_sf"/>
</dbReference>
<dbReference type="SUPFAM" id="SSF89796">
    <property type="entry name" value="CoA-transferase family III (CaiB/BaiF)"/>
    <property type="match status" value="2"/>
</dbReference>
<dbReference type="GO" id="GO:0016740">
    <property type="term" value="F:transferase activity"/>
    <property type="evidence" value="ECO:0007669"/>
    <property type="project" value="UniProtKB-KW"/>
</dbReference>
<comment type="similarity">
    <text evidence="1">Belongs to the CoA-transferase III family.</text>
</comment>
<accession>A0ABZ2U6W6</accession>
<dbReference type="EMBL" id="CP136137">
    <property type="protein sequence ID" value="WYY09317.1"/>
    <property type="molecule type" value="Genomic_DNA"/>
</dbReference>
<keyword evidence="2 3" id="KW-0808">Transferase</keyword>
<dbReference type="InterPro" id="IPR003673">
    <property type="entry name" value="CoA-Trfase_fam_III"/>
</dbReference>
<dbReference type="Gene3D" id="3.40.50.10540">
    <property type="entry name" value="Crotonobetainyl-coa:carnitine coa-transferase, domain 1"/>
    <property type="match status" value="2"/>
</dbReference>
<organism evidence="3 4">
    <name type="scientific">Gordonia hydrophobica</name>
    <dbReference type="NCBI Taxonomy" id="40516"/>
    <lineage>
        <taxon>Bacteria</taxon>
        <taxon>Bacillati</taxon>
        <taxon>Actinomycetota</taxon>
        <taxon>Actinomycetes</taxon>
        <taxon>Mycobacteriales</taxon>
        <taxon>Gordoniaceae</taxon>
        <taxon>Gordonia</taxon>
    </lineage>
</organism>
<dbReference type="PANTHER" id="PTHR48228:SF6">
    <property type="entry name" value="L-CARNITINE COA-TRANSFERASE"/>
    <property type="match status" value="1"/>
</dbReference>
<dbReference type="RefSeq" id="WP_066163526.1">
    <property type="nucleotide sequence ID" value="NZ_CP136137.1"/>
</dbReference>
<evidence type="ECO:0000256" key="1">
    <source>
        <dbReference type="ARBA" id="ARBA00008383"/>
    </source>
</evidence>
<gene>
    <name evidence="3" type="ORF">RVF87_09765</name>
</gene>